<evidence type="ECO:0000313" key="2">
    <source>
        <dbReference type="Proteomes" id="UP001458880"/>
    </source>
</evidence>
<name>A0AAW1KL38_POPJA</name>
<reference evidence="1 2" key="1">
    <citation type="journal article" date="2024" name="BMC Genomics">
        <title>De novo assembly and annotation of Popillia japonica's genome with initial clues to its potential as an invasive pest.</title>
        <authorList>
            <person name="Cucini C."/>
            <person name="Boschi S."/>
            <person name="Funari R."/>
            <person name="Cardaioli E."/>
            <person name="Iannotti N."/>
            <person name="Marturano G."/>
            <person name="Paoli F."/>
            <person name="Bruttini M."/>
            <person name="Carapelli A."/>
            <person name="Frati F."/>
            <person name="Nardi F."/>
        </authorList>
    </citation>
    <scope>NUCLEOTIDE SEQUENCE [LARGE SCALE GENOMIC DNA]</scope>
    <source>
        <strain evidence="1">DMR45628</strain>
    </source>
</reference>
<keyword evidence="2" id="KW-1185">Reference proteome</keyword>
<dbReference type="AlphaFoldDB" id="A0AAW1KL38"/>
<evidence type="ECO:0000313" key="1">
    <source>
        <dbReference type="EMBL" id="KAK9721047.1"/>
    </source>
</evidence>
<organism evidence="1 2">
    <name type="scientific">Popillia japonica</name>
    <name type="common">Japanese beetle</name>
    <dbReference type="NCBI Taxonomy" id="7064"/>
    <lineage>
        <taxon>Eukaryota</taxon>
        <taxon>Metazoa</taxon>
        <taxon>Ecdysozoa</taxon>
        <taxon>Arthropoda</taxon>
        <taxon>Hexapoda</taxon>
        <taxon>Insecta</taxon>
        <taxon>Pterygota</taxon>
        <taxon>Neoptera</taxon>
        <taxon>Endopterygota</taxon>
        <taxon>Coleoptera</taxon>
        <taxon>Polyphaga</taxon>
        <taxon>Scarabaeiformia</taxon>
        <taxon>Scarabaeidae</taxon>
        <taxon>Rutelinae</taxon>
        <taxon>Popillia</taxon>
    </lineage>
</organism>
<proteinExistence type="predicted"/>
<gene>
    <name evidence="1" type="ORF">QE152_g21758</name>
</gene>
<accession>A0AAW1KL38</accession>
<dbReference type="Proteomes" id="UP001458880">
    <property type="component" value="Unassembled WGS sequence"/>
</dbReference>
<dbReference type="EMBL" id="JASPKY010000204">
    <property type="protein sequence ID" value="KAK9721047.1"/>
    <property type="molecule type" value="Genomic_DNA"/>
</dbReference>
<comment type="caution">
    <text evidence="1">The sequence shown here is derived from an EMBL/GenBank/DDBJ whole genome shotgun (WGS) entry which is preliminary data.</text>
</comment>
<protein>
    <submittedName>
        <fullName evidence="1">Uncharacterized protein</fullName>
    </submittedName>
</protein>
<sequence length="94" mass="11069">MSSYEKDQERLTKMENCLREIDKEDNVQYDDEGEIGERDELKIQVNDTGTNVLLKCNKAPALFCPENKLFEKVSLWLSQQVESYLISEILDHWK</sequence>